<dbReference type="GO" id="GO:0016020">
    <property type="term" value="C:membrane"/>
    <property type="evidence" value="ECO:0007669"/>
    <property type="project" value="InterPro"/>
</dbReference>
<comment type="similarity">
    <text evidence="1">Belongs to the MlaA family.</text>
</comment>
<dbReference type="EMBL" id="OBMM01000006">
    <property type="protein sequence ID" value="SOC28518.1"/>
    <property type="molecule type" value="Genomic_DNA"/>
</dbReference>
<evidence type="ECO:0000256" key="4">
    <source>
        <dbReference type="SAM" id="SignalP"/>
    </source>
</evidence>
<keyword evidence="2 4" id="KW-0732">Signal</keyword>
<dbReference type="AlphaFoldDB" id="A0A285TVQ2"/>
<dbReference type="PANTHER" id="PTHR30035">
    <property type="entry name" value="LIPOPROTEIN VACJ-RELATED"/>
    <property type="match status" value="1"/>
</dbReference>
<protein>
    <submittedName>
        <fullName evidence="5">Phospholipid-binding lipoprotein MlaA</fullName>
    </submittedName>
</protein>
<dbReference type="PRINTS" id="PR01805">
    <property type="entry name" value="VACJLIPOPROT"/>
</dbReference>
<gene>
    <name evidence="5" type="ORF">SAMN05428964_106323</name>
</gene>
<dbReference type="Proteomes" id="UP000219068">
    <property type="component" value="Unassembled WGS sequence"/>
</dbReference>
<keyword evidence="5" id="KW-0449">Lipoprotein</keyword>
<dbReference type="Pfam" id="PF04333">
    <property type="entry name" value="MlaA"/>
    <property type="match status" value="1"/>
</dbReference>
<evidence type="ECO:0000256" key="2">
    <source>
        <dbReference type="ARBA" id="ARBA00022729"/>
    </source>
</evidence>
<name>A0A285TVQ2_9PROT</name>
<evidence type="ECO:0000313" key="5">
    <source>
        <dbReference type="EMBL" id="SOC28518.1"/>
    </source>
</evidence>
<feature type="chain" id="PRO_5012854807" evidence="4">
    <location>
        <begin position="48"/>
        <end position="286"/>
    </location>
</feature>
<dbReference type="InterPro" id="IPR007428">
    <property type="entry name" value="MlaA"/>
</dbReference>
<proteinExistence type="inferred from homology"/>
<evidence type="ECO:0000256" key="3">
    <source>
        <dbReference type="SAM" id="MobiDB-lite"/>
    </source>
</evidence>
<feature type="region of interest" description="Disordered" evidence="3">
    <location>
        <begin position="259"/>
        <end position="278"/>
    </location>
</feature>
<organism evidence="5 6">
    <name type="scientific">Thalassospira xiamenensis</name>
    <dbReference type="NCBI Taxonomy" id="220697"/>
    <lineage>
        <taxon>Bacteria</taxon>
        <taxon>Pseudomonadati</taxon>
        <taxon>Pseudomonadota</taxon>
        <taxon>Alphaproteobacteria</taxon>
        <taxon>Rhodospirillales</taxon>
        <taxon>Thalassospiraceae</taxon>
        <taxon>Thalassospira</taxon>
    </lineage>
</organism>
<dbReference type="PANTHER" id="PTHR30035:SF3">
    <property type="entry name" value="INTERMEMBRANE PHOSPHOLIPID TRANSPORT SYSTEM LIPOPROTEIN MLAA"/>
    <property type="match status" value="1"/>
</dbReference>
<accession>A0A285TVQ2</accession>
<reference evidence="5 6" key="1">
    <citation type="submission" date="2017-08" db="EMBL/GenBank/DDBJ databases">
        <authorList>
            <person name="de Groot N.N."/>
        </authorList>
    </citation>
    <scope>NUCLEOTIDE SEQUENCE [LARGE SCALE GENOMIC DNA]</scope>
    <source>
        <strain evidence="5 6">USBA 78</strain>
    </source>
</reference>
<dbReference type="GO" id="GO:0120010">
    <property type="term" value="P:intermembrane phospholipid transfer"/>
    <property type="evidence" value="ECO:0007669"/>
    <property type="project" value="TreeGrafter"/>
</dbReference>
<sequence length="286" mass="31092">MFLKSRFQGRLGVGESLYRNRLAKIMKLRTLLSLCAGASLSMLTACASTQPAQDTSDYDPLEPVNRVVHGVNGAVDFMVLYPAAMWYRDIAPQPVKTAVRSFVRNIGEPVNALNSLLQGDPDQAADSVQRFIMNTTIGFLGFNDVAADFGIAYHSEDFGQTLGHYGIGGGPYIVLPLLGPSNLRDTAGIAVDYVSNPLTWGSRNSETLDTLYLGSLALTALNARYSTLNQLNELQQTSIDYYAALRSLYRQQRNAAIRNGAEPSAPEFEDESASADFDDAFEAAAN</sequence>
<feature type="compositionally biased region" description="Acidic residues" evidence="3">
    <location>
        <begin position="267"/>
        <end position="278"/>
    </location>
</feature>
<feature type="signal peptide" evidence="4">
    <location>
        <begin position="1"/>
        <end position="47"/>
    </location>
</feature>
<evidence type="ECO:0000313" key="6">
    <source>
        <dbReference type="Proteomes" id="UP000219068"/>
    </source>
</evidence>
<evidence type="ECO:0000256" key="1">
    <source>
        <dbReference type="ARBA" id="ARBA00010634"/>
    </source>
</evidence>